<dbReference type="InterPro" id="IPR006094">
    <property type="entry name" value="Oxid_FAD_bind_N"/>
</dbReference>
<keyword evidence="4" id="KW-1185">Reference proteome</keyword>
<reference evidence="4" key="1">
    <citation type="journal article" date="2019" name="Int. J. Syst. Evol. Microbiol.">
        <title>The Global Catalogue of Microorganisms (GCM) 10K type strain sequencing project: providing services to taxonomists for standard genome sequencing and annotation.</title>
        <authorList>
            <consortium name="The Broad Institute Genomics Platform"/>
            <consortium name="The Broad Institute Genome Sequencing Center for Infectious Disease"/>
            <person name="Wu L."/>
            <person name="Ma J."/>
        </authorList>
    </citation>
    <scope>NUCLEOTIDE SEQUENCE [LARGE SCALE GENOMIC DNA]</scope>
    <source>
        <strain evidence="4">CGMCC 1.16855</strain>
    </source>
</reference>
<keyword evidence="1" id="KW-0274">FAD</keyword>
<dbReference type="InterPro" id="IPR004113">
    <property type="entry name" value="FAD-bd_oxidored_4_C"/>
</dbReference>
<keyword evidence="1" id="KW-0285">Flavoprotein</keyword>
<dbReference type="InterPro" id="IPR016166">
    <property type="entry name" value="FAD-bd_PCMH"/>
</dbReference>
<evidence type="ECO:0000313" key="3">
    <source>
        <dbReference type="EMBL" id="MFC3001871.1"/>
    </source>
</evidence>
<comment type="caution">
    <text evidence="3">The sequence shown here is derived from an EMBL/GenBank/DDBJ whole genome shotgun (WGS) entry which is preliminary data.</text>
</comment>
<accession>A0ABV7BVV0</accession>
<dbReference type="PANTHER" id="PTHR42934:SF1">
    <property type="entry name" value="GLYCOLATE OXIDASE SUBUNIT GLCD"/>
    <property type="match status" value="1"/>
</dbReference>
<sequence length="475" mass="50587">MIALPPPKPEILARRDEIVAALLGLLSADAVIHEALRMRPYETDGLTAYRQMPLAVVLPSTTEQVAAVMRYCHQNGIRVVPRGAGTSLSGGALPLEDAVVIGVMRMNRILEIDFDDRLAVVEAGVTNLGITKAVEHEGFFYAPDPSSQLACMIGGNVNMNSGGAHCLKYGVTANNLLGLKLVTPTGEIVEVGGDHLDSAGYDWLGLMTGSEGMLGIVTEVTVRILRGPEGARAMLAAFKGTEIAGAAVDAIIGSGIIPVALEFMDKPCIHACEAFAHAGYPLDAEAMLIIEVEGSVAEQDALLGRIKEICARFDPISLKVATSAEESMAIWKGRKGAFGAVGRISPDYLCMDGTIPTGELPFVLKRIGEMSVQYGLQVANVFHAGDGNLHPLIMFDANDPASFRKAEDFGADILKLCVEVGGCLTGEHGVGVEKRDLMGVQFLPHELTQQRAIKSAFDPGWLLNPHKVFPLTEHA</sequence>
<proteinExistence type="predicted"/>
<organism evidence="3 4">
    <name type="scientific">Falsiroseomonas tokyonensis</name>
    <dbReference type="NCBI Taxonomy" id="430521"/>
    <lineage>
        <taxon>Bacteria</taxon>
        <taxon>Pseudomonadati</taxon>
        <taxon>Pseudomonadota</taxon>
        <taxon>Alphaproteobacteria</taxon>
        <taxon>Acetobacterales</taxon>
        <taxon>Roseomonadaceae</taxon>
        <taxon>Falsiroseomonas</taxon>
    </lineage>
</organism>
<dbReference type="PROSITE" id="PS51387">
    <property type="entry name" value="FAD_PCMH"/>
    <property type="match status" value="1"/>
</dbReference>
<dbReference type="EMBL" id="JBHRSB010000005">
    <property type="protein sequence ID" value="MFC3001871.1"/>
    <property type="molecule type" value="Genomic_DNA"/>
</dbReference>
<dbReference type="Proteomes" id="UP001595420">
    <property type="component" value="Unassembled WGS sequence"/>
</dbReference>
<dbReference type="InterPro" id="IPR051914">
    <property type="entry name" value="FAD-linked_OxidoTrans_Type4"/>
</dbReference>
<dbReference type="RefSeq" id="WP_216837942.1">
    <property type="nucleotide sequence ID" value="NZ_JAFNJS010000005.1"/>
</dbReference>
<evidence type="ECO:0000313" key="4">
    <source>
        <dbReference type="Proteomes" id="UP001595420"/>
    </source>
</evidence>
<dbReference type="PANTHER" id="PTHR42934">
    <property type="entry name" value="GLYCOLATE OXIDASE SUBUNIT GLCD"/>
    <property type="match status" value="1"/>
</dbReference>
<feature type="domain" description="FAD-binding PCMH-type" evidence="2">
    <location>
        <begin position="49"/>
        <end position="227"/>
    </location>
</feature>
<evidence type="ECO:0000259" key="2">
    <source>
        <dbReference type="PROSITE" id="PS51387"/>
    </source>
</evidence>
<evidence type="ECO:0000256" key="1">
    <source>
        <dbReference type="ARBA" id="ARBA00022827"/>
    </source>
</evidence>
<protein>
    <submittedName>
        <fullName evidence="3">FAD-linked oxidase C-terminal domain-containing protein</fullName>
    </submittedName>
</protein>
<gene>
    <name evidence="3" type="ORF">ACFOD3_18345</name>
</gene>
<dbReference type="Pfam" id="PF02913">
    <property type="entry name" value="FAD-oxidase_C"/>
    <property type="match status" value="1"/>
</dbReference>
<dbReference type="Pfam" id="PF01565">
    <property type="entry name" value="FAD_binding_4"/>
    <property type="match status" value="1"/>
</dbReference>
<name>A0ABV7BVV0_9PROT</name>